<accession>A0ABS5AUJ9</accession>
<dbReference type="EMBL" id="QFAY01000004">
    <property type="protein sequence ID" value="MBP2620252.1"/>
    <property type="molecule type" value="Genomic_DNA"/>
</dbReference>
<dbReference type="SFLD" id="SFLDS00003">
    <property type="entry name" value="Haloacid_Dehalogenase"/>
    <property type="match status" value="1"/>
</dbReference>
<proteinExistence type="predicted"/>
<evidence type="ECO:0000313" key="1">
    <source>
        <dbReference type="EMBL" id="MBP2620252.1"/>
    </source>
</evidence>
<gene>
    <name evidence="1" type="ORF">DHL47_02685</name>
</gene>
<dbReference type="InterPro" id="IPR023198">
    <property type="entry name" value="PGP-like_dom2"/>
</dbReference>
<dbReference type="SFLD" id="SFLDG01129">
    <property type="entry name" value="C1.5:_HAD__Beta-PGM__Phosphata"/>
    <property type="match status" value="1"/>
</dbReference>
<dbReference type="RefSeq" id="WP_209550800.1">
    <property type="nucleotide sequence ID" value="NZ_QFAY01000004.1"/>
</dbReference>
<dbReference type="Gene3D" id="3.40.50.1000">
    <property type="entry name" value="HAD superfamily/HAD-like"/>
    <property type="match status" value="1"/>
</dbReference>
<dbReference type="Pfam" id="PF13419">
    <property type="entry name" value="HAD_2"/>
    <property type="match status" value="1"/>
</dbReference>
<dbReference type="InterPro" id="IPR050155">
    <property type="entry name" value="HAD-like_hydrolase_sf"/>
</dbReference>
<name>A0ABS5AUJ9_9STRE</name>
<dbReference type="Gene3D" id="1.10.150.240">
    <property type="entry name" value="Putative phosphatase, domain 2"/>
    <property type="match status" value="1"/>
</dbReference>
<dbReference type="InterPro" id="IPR041492">
    <property type="entry name" value="HAD_2"/>
</dbReference>
<comment type="caution">
    <text evidence="1">The sequence shown here is derived from an EMBL/GenBank/DDBJ whole genome shotgun (WGS) entry which is preliminary data.</text>
</comment>
<protein>
    <submittedName>
        <fullName evidence="1">Phosphoglycolate phosphatase</fullName>
    </submittedName>
</protein>
<dbReference type="Proteomes" id="UP001519349">
    <property type="component" value="Unassembled WGS sequence"/>
</dbReference>
<dbReference type="SFLD" id="SFLDG01135">
    <property type="entry name" value="C1.5.6:_HAD__Beta-PGM__Phospha"/>
    <property type="match status" value="1"/>
</dbReference>
<keyword evidence="2" id="KW-1185">Reference proteome</keyword>
<evidence type="ECO:0000313" key="2">
    <source>
        <dbReference type="Proteomes" id="UP001519349"/>
    </source>
</evidence>
<dbReference type="InterPro" id="IPR036412">
    <property type="entry name" value="HAD-like_sf"/>
</dbReference>
<dbReference type="PANTHER" id="PTHR43434:SF20">
    <property type="entry name" value="5'-NUCLEOTIDASE"/>
    <property type="match status" value="1"/>
</dbReference>
<organism evidence="1 2">
    <name type="scientific">Streptococcus panodentis</name>
    <dbReference type="NCBI Taxonomy" id="1581472"/>
    <lineage>
        <taxon>Bacteria</taxon>
        <taxon>Bacillati</taxon>
        <taxon>Bacillota</taxon>
        <taxon>Bacilli</taxon>
        <taxon>Lactobacillales</taxon>
        <taxon>Streptococcaceae</taxon>
        <taxon>Streptococcus</taxon>
    </lineage>
</organism>
<dbReference type="PANTHER" id="PTHR43434">
    <property type="entry name" value="PHOSPHOGLYCOLATE PHOSPHATASE"/>
    <property type="match status" value="1"/>
</dbReference>
<sequence>MVHFKYIFFDLDGTLVDSSQGIKESFHYAFKKLNQETPDDKILRSFMGPPLEVSFASVLKADQVAAAIHHYRSFYKEKGIYGVRLYEGIPELLSRLNEAGCQIFVTTSKNEPTAHDLLSNLGIDRQFEQIFGALPDSFHKADVLRRALKTIKAAPEEAVIVGDTKFDIIGGKEVDLSTVGVLWGFGSQTELIEYGADKLVDSPQELLSILVQT</sequence>
<dbReference type="InterPro" id="IPR023214">
    <property type="entry name" value="HAD_sf"/>
</dbReference>
<reference evidence="1 2" key="1">
    <citation type="submission" date="2018-05" db="EMBL/GenBank/DDBJ databases">
        <title>Draft genome sequence of Streptococcus panodentis CCUG 70867T.</title>
        <authorList>
            <person name="Salva-Serra F."/>
            <person name="Mendez V."/>
            <person name="Jaen-Luchoro D."/>
            <person name="Gonzales-Siles L."/>
            <person name="Karlsson R."/>
            <person name="Engstrom-Jakobsson H."/>
            <person name="Busquets A."/>
            <person name="Gomila M."/>
            <person name="Pineiro-Iglesias B."/>
            <person name="Bennasar-Figueras A."/>
            <person name="Seeger M."/>
            <person name="Moore E."/>
        </authorList>
    </citation>
    <scope>NUCLEOTIDE SEQUENCE [LARGE SCALE GENOMIC DNA]</scope>
    <source>
        <strain evidence="1 2">CCUG 70867</strain>
    </source>
</reference>
<dbReference type="SUPFAM" id="SSF56784">
    <property type="entry name" value="HAD-like"/>
    <property type="match status" value="1"/>
</dbReference>